<comment type="caution">
    <text evidence="1">The sequence shown here is derived from an EMBL/GenBank/DDBJ whole genome shotgun (WGS) entry which is preliminary data.</text>
</comment>
<evidence type="ECO:0000313" key="2">
    <source>
        <dbReference type="Proteomes" id="UP001054945"/>
    </source>
</evidence>
<proteinExistence type="predicted"/>
<evidence type="ECO:0000313" key="1">
    <source>
        <dbReference type="EMBL" id="GIX82865.1"/>
    </source>
</evidence>
<dbReference type="Proteomes" id="UP001054945">
    <property type="component" value="Unassembled WGS sequence"/>
</dbReference>
<dbReference type="AlphaFoldDB" id="A0AAV4NGF5"/>
<accession>A0AAV4NGF5</accession>
<protein>
    <submittedName>
        <fullName evidence="1">Uncharacterized protein</fullName>
    </submittedName>
</protein>
<keyword evidence="2" id="KW-1185">Reference proteome</keyword>
<dbReference type="EMBL" id="BPLR01020817">
    <property type="protein sequence ID" value="GIX82865.1"/>
    <property type="molecule type" value="Genomic_DNA"/>
</dbReference>
<organism evidence="1 2">
    <name type="scientific">Caerostris extrusa</name>
    <name type="common">Bark spider</name>
    <name type="synonym">Caerostris bankana</name>
    <dbReference type="NCBI Taxonomy" id="172846"/>
    <lineage>
        <taxon>Eukaryota</taxon>
        <taxon>Metazoa</taxon>
        <taxon>Ecdysozoa</taxon>
        <taxon>Arthropoda</taxon>
        <taxon>Chelicerata</taxon>
        <taxon>Arachnida</taxon>
        <taxon>Araneae</taxon>
        <taxon>Araneomorphae</taxon>
        <taxon>Entelegynae</taxon>
        <taxon>Araneoidea</taxon>
        <taxon>Araneidae</taxon>
        <taxon>Caerostris</taxon>
    </lineage>
</organism>
<reference evidence="1 2" key="1">
    <citation type="submission" date="2021-06" db="EMBL/GenBank/DDBJ databases">
        <title>Caerostris extrusa draft genome.</title>
        <authorList>
            <person name="Kono N."/>
            <person name="Arakawa K."/>
        </authorList>
    </citation>
    <scope>NUCLEOTIDE SEQUENCE [LARGE SCALE GENOMIC DNA]</scope>
</reference>
<sequence>MSFSLSVSSLGKKVRNQIKRRPGSKRRELLGSLQITIRGVEVFFGKHGGGCLGKQGVANDGCSPISAFDESLPFASFPFELQNICVCKGRQKEIINNWVHTPPPIHRNRFLIFFLKFSALYFP</sequence>
<gene>
    <name evidence="1" type="ORF">CEXT_566621</name>
</gene>
<name>A0AAV4NGF5_CAEEX</name>